<evidence type="ECO:0000313" key="1">
    <source>
        <dbReference type="EMBL" id="JAH33179.1"/>
    </source>
</evidence>
<accession>A0A0E9RVM2</accession>
<dbReference type="EMBL" id="GBXM01075398">
    <property type="protein sequence ID" value="JAH33179.1"/>
    <property type="molecule type" value="Transcribed_RNA"/>
</dbReference>
<proteinExistence type="predicted"/>
<protein>
    <submittedName>
        <fullName evidence="1">Uncharacterized protein</fullName>
    </submittedName>
</protein>
<reference evidence="1" key="2">
    <citation type="journal article" date="2015" name="Fish Shellfish Immunol.">
        <title>Early steps in the European eel (Anguilla anguilla)-Vibrio vulnificus interaction in the gills: Role of the RtxA13 toxin.</title>
        <authorList>
            <person name="Callol A."/>
            <person name="Pajuelo D."/>
            <person name="Ebbesson L."/>
            <person name="Teles M."/>
            <person name="MacKenzie S."/>
            <person name="Amaro C."/>
        </authorList>
    </citation>
    <scope>NUCLEOTIDE SEQUENCE</scope>
</reference>
<dbReference type="AlphaFoldDB" id="A0A0E9RVM2"/>
<name>A0A0E9RVM2_ANGAN</name>
<sequence length="51" mass="5655">MPVPSLCSQPAELLSHCIGVEPFMCSKLKQTEGARLTTTVWSWGTRWVTSC</sequence>
<reference evidence="1" key="1">
    <citation type="submission" date="2014-11" db="EMBL/GenBank/DDBJ databases">
        <authorList>
            <person name="Amaro Gonzalez C."/>
        </authorList>
    </citation>
    <scope>NUCLEOTIDE SEQUENCE</scope>
</reference>
<organism evidence="1">
    <name type="scientific">Anguilla anguilla</name>
    <name type="common">European freshwater eel</name>
    <name type="synonym">Muraena anguilla</name>
    <dbReference type="NCBI Taxonomy" id="7936"/>
    <lineage>
        <taxon>Eukaryota</taxon>
        <taxon>Metazoa</taxon>
        <taxon>Chordata</taxon>
        <taxon>Craniata</taxon>
        <taxon>Vertebrata</taxon>
        <taxon>Euteleostomi</taxon>
        <taxon>Actinopterygii</taxon>
        <taxon>Neopterygii</taxon>
        <taxon>Teleostei</taxon>
        <taxon>Anguilliformes</taxon>
        <taxon>Anguillidae</taxon>
        <taxon>Anguilla</taxon>
    </lineage>
</organism>